<dbReference type="InterPro" id="IPR013780">
    <property type="entry name" value="Glyco_hydro_b"/>
</dbReference>
<evidence type="ECO:0000313" key="3">
    <source>
        <dbReference type="Proteomes" id="UP000467700"/>
    </source>
</evidence>
<evidence type="ECO:0000313" key="2">
    <source>
        <dbReference type="EMBL" id="CAA7271499.1"/>
    </source>
</evidence>
<evidence type="ECO:0000259" key="1">
    <source>
        <dbReference type="Pfam" id="PF12891"/>
    </source>
</evidence>
<proteinExistence type="predicted"/>
<organism evidence="2 3">
    <name type="scientific">Cyclocybe aegerita</name>
    <name type="common">Black poplar mushroom</name>
    <name type="synonym">Agrocybe aegerita</name>
    <dbReference type="NCBI Taxonomy" id="1973307"/>
    <lineage>
        <taxon>Eukaryota</taxon>
        <taxon>Fungi</taxon>
        <taxon>Dikarya</taxon>
        <taxon>Basidiomycota</taxon>
        <taxon>Agaricomycotina</taxon>
        <taxon>Agaricomycetes</taxon>
        <taxon>Agaricomycetidae</taxon>
        <taxon>Agaricales</taxon>
        <taxon>Agaricineae</taxon>
        <taxon>Bolbitiaceae</taxon>
        <taxon>Cyclocybe</taxon>
    </lineage>
</organism>
<dbReference type="InterPro" id="IPR024745">
    <property type="entry name" value="GH44_cat"/>
</dbReference>
<dbReference type="Gene3D" id="2.60.120.430">
    <property type="entry name" value="Galactose-binding lectin"/>
    <property type="match status" value="1"/>
</dbReference>
<feature type="domain" description="Glycoside hydrolase family 44 catalytic" evidence="1">
    <location>
        <begin position="372"/>
        <end position="589"/>
    </location>
</feature>
<dbReference type="Pfam" id="PF12891">
    <property type="entry name" value="Glyco_hydro_44"/>
    <property type="match status" value="1"/>
</dbReference>
<reference evidence="2 3" key="1">
    <citation type="submission" date="2020-01" db="EMBL/GenBank/DDBJ databases">
        <authorList>
            <person name="Gupta K D."/>
        </authorList>
    </citation>
    <scope>NUCLEOTIDE SEQUENCE [LARGE SCALE GENOMIC DNA]</scope>
</reference>
<name>A0A8S0WDB8_CYCAE</name>
<dbReference type="InterPro" id="IPR017853">
    <property type="entry name" value="GH"/>
</dbReference>
<protein>
    <recommendedName>
        <fullName evidence="1">Glycoside hydrolase family 44 catalytic domain-containing protein</fullName>
    </recommendedName>
</protein>
<dbReference type="EMBL" id="CACVBS010000112">
    <property type="protein sequence ID" value="CAA7271499.1"/>
    <property type="molecule type" value="Genomic_DNA"/>
</dbReference>
<dbReference type="Gene3D" id="2.60.40.1180">
    <property type="entry name" value="Golgi alpha-mannosidase II"/>
    <property type="match status" value="1"/>
</dbReference>
<dbReference type="OrthoDB" id="3180848at2759"/>
<dbReference type="Gene3D" id="3.20.20.80">
    <property type="entry name" value="Glycosidases"/>
    <property type="match status" value="1"/>
</dbReference>
<dbReference type="SUPFAM" id="SSF51445">
    <property type="entry name" value="(Trans)glycosidases"/>
    <property type="match status" value="1"/>
</dbReference>
<comment type="caution">
    <text evidence="2">The sequence shown here is derived from an EMBL/GenBank/DDBJ whole genome shotgun (WGS) entry which is preliminary data.</text>
</comment>
<dbReference type="AlphaFoldDB" id="A0A8S0WDB8"/>
<accession>A0A8S0WDB8</accession>
<dbReference type="Proteomes" id="UP000467700">
    <property type="component" value="Unassembled WGS sequence"/>
</dbReference>
<keyword evidence="3" id="KW-1185">Reference proteome</keyword>
<gene>
    <name evidence="2" type="ORF">AAE3_LOCUS13834</name>
</gene>
<sequence>MTLSAPFAPRIIHPSAFNRIPSARQLLQKKYRCKSPKSLGNNLFEANFRHPAASWMMLVKPVLLRLAFCLAFTLNVHAAASDLTIYTDNALAQGWQNWSWNTDINFAATDIFAGPSGTSISVTSTAWAALSLKLEGTFPDYAGLRFDIAGDQPDIQFYVQSTIDDSQSSTIPLSAISKTVTSGSFSSLLIDFNNLPGTGGQLGTGPWDRLNIQAGANGASYHIDNIVLVSEIIVTPEFLSAEPLTNNVVAVTTKGAVDLTDIHVAFNGRDVKVVDTTTYVPVDTPSKSIAYLTLASAFKPGNLTITAGGASFAYVLPAVQYGSIVQEVKTPIDPLIYGVNWPTSASYIQHLGSPLSRWGGNAVTAYNPFGGFTNAGNDWYFENRANENADEWLAWIHGTGAASMLTIPALDWVSKDASSYSYPRTIYPDQQRFDPFNADAGNGLFPNGSYITPPPDPVRVYTPWNTTLAKKWLSELKNKPTIVTIDNEIEIAHSTHQDMHPDPIGYDEELKRVVDFATASKEVFPDVPVGAPSTCSWWFYWTSAIGWSDTAAHDNIDFLPWFLTKMREAEKTAGKRLLDYLDIHYYFQADTSANDAVAKALRLRMTRSLWDPQYVDESWVGTDPQNHQWNPSSVNLIPRMKTLIKIYYPGTKLSISEWASTNDNDITGGLVTVDSLGLFGRYGVDAATYWATPAEMGPVGLAYWLYRGYGTYFGKFSAQVNLATPNPDTQGVYAGTENGKLTLVIVNKNSDAPIAFDLSNVPVGAYFIRHFGGAAGVAKWQTTISLKSNNYIVVPAYTAIFLQQK</sequence>